<feature type="transmembrane region" description="Helical" evidence="1">
    <location>
        <begin position="261"/>
        <end position="280"/>
    </location>
</feature>
<feature type="transmembrane region" description="Helical" evidence="1">
    <location>
        <begin position="161"/>
        <end position="178"/>
    </location>
</feature>
<name>A0AAJ5VWU3_9HYPH</name>
<feature type="domain" description="Acyltransferase 3" evidence="2">
    <location>
        <begin position="7"/>
        <end position="281"/>
    </location>
</feature>
<feature type="transmembrane region" description="Helical" evidence="1">
    <location>
        <begin position="93"/>
        <end position="120"/>
    </location>
</feature>
<evidence type="ECO:0000313" key="3">
    <source>
        <dbReference type="EMBL" id="WEK06356.1"/>
    </source>
</evidence>
<protein>
    <recommendedName>
        <fullName evidence="2">Acyltransferase 3 domain-containing protein</fullName>
    </recommendedName>
</protein>
<feature type="transmembrane region" description="Helical" evidence="1">
    <location>
        <begin position="61"/>
        <end position="81"/>
    </location>
</feature>
<dbReference type="InterPro" id="IPR002656">
    <property type="entry name" value="Acyl_transf_3_dom"/>
</dbReference>
<reference evidence="3" key="1">
    <citation type="submission" date="2023-03" db="EMBL/GenBank/DDBJ databases">
        <title>Andean soil-derived lignocellulolytic bacterial consortium as a source of novel taxa and putative plastic-active enzymes.</title>
        <authorList>
            <person name="Diaz-Garcia L."/>
            <person name="Chuvochina M."/>
            <person name="Feuerriegel G."/>
            <person name="Bunk B."/>
            <person name="Sproer C."/>
            <person name="Streit W.R."/>
            <person name="Rodriguez L.M."/>
            <person name="Overmann J."/>
            <person name="Jimenez D.J."/>
        </authorList>
    </citation>
    <scope>NUCLEOTIDE SEQUENCE</scope>
    <source>
        <strain evidence="3">MAG 4196</strain>
    </source>
</reference>
<dbReference type="EMBL" id="CP119312">
    <property type="protein sequence ID" value="WEK06356.1"/>
    <property type="molecule type" value="Genomic_DNA"/>
</dbReference>
<sequence length="295" mass="31807">MAVVRNQAVELLRIASAFGIVWFHGGATGSEYAGGGLIVFVILSTLFVSGRDGPSPKALTLLRFLIPWAIWMAIYGLLNLVRGIPIVPLDNGLIPGVLMGSSIHLWFLPFITAIIAIIVLAKRAMPALVLGAVATACLAIVMITFPWWYPWSWTAGVPFTQYVHVLPAVLAGTILGAIRFPDRNRLWGLAIVITVALIALLPAKGAISYGIGMIAVAIAMMPLARQWASRWDVTPISRAMFGVYLVHPLALYPTWRFIGAGYGVLAVTAAFLLSLCAVLLTRRVSPQVSSVLFAY</sequence>
<evidence type="ECO:0000256" key="1">
    <source>
        <dbReference type="SAM" id="Phobius"/>
    </source>
</evidence>
<dbReference type="AlphaFoldDB" id="A0AAJ5VWU3"/>
<feature type="transmembrane region" description="Helical" evidence="1">
    <location>
        <begin position="207"/>
        <end position="224"/>
    </location>
</feature>
<keyword evidence="1" id="KW-1133">Transmembrane helix</keyword>
<dbReference type="Pfam" id="PF01757">
    <property type="entry name" value="Acyl_transf_3"/>
    <property type="match status" value="1"/>
</dbReference>
<accession>A0AAJ5VWU3</accession>
<keyword evidence="1" id="KW-0472">Membrane</keyword>
<gene>
    <name evidence="3" type="ORF">P0Y65_08945</name>
</gene>
<organism evidence="3 4">
    <name type="scientific">Candidatus Devosia phytovorans</name>
    <dbReference type="NCBI Taxonomy" id="3121372"/>
    <lineage>
        <taxon>Bacteria</taxon>
        <taxon>Pseudomonadati</taxon>
        <taxon>Pseudomonadota</taxon>
        <taxon>Alphaproteobacteria</taxon>
        <taxon>Hyphomicrobiales</taxon>
        <taxon>Devosiaceae</taxon>
        <taxon>Devosia</taxon>
    </lineage>
</organism>
<dbReference type="Proteomes" id="UP001217476">
    <property type="component" value="Chromosome"/>
</dbReference>
<evidence type="ECO:0000259" key="2">
    <source>
        <dbReference type="Pfam" id="PF01757"/>
    </source>
</evidence>
<feature type="transmembrane region" description="Helical" evidence="1">
    <location>
        <begin position="32"/>
        <end position="49"/>
    </location>
</feature>
<feature type="transmembrane region" description="Helical" evidence="1">
    <location>
        <begin position="127"/>
        <end position="149"/>
    </location>
</feature>
<dbReference type="GO" id="GO:0016747">
    <property type="term" value="F:acyltransferase activity, transferring groups other than amino-acyl groups"/>
    <property type="evidence" value="ECO:0007669"/>
    <property type="project" value="InterPro"/>
</dbReference>
<evidence type="ECO:0000313" key="4">
    <source>
        <dbReference type="Proteomes" id="UP001217476"/>
    </source>
</evidence>
<keyword evidence="1" id="KW-0812">Transmembrane</keyword>
<proteinExistence type="predicted"/>